<gene>
    <name evidence="8" type="ORF">Z518_08268</name>
</gene>
<evidence type="ECO:0000256" key="3">
    <source>
        <dbReference type="ARBA" id="ARBA00022691"/>
    </source>
</evidence>
<proteinExistence type="inferred from homology"/>
<dbReference type="RefSeq" id="XP_013269463.1">
    <property type="nucleotide sequence ID" value="XM_013414009.1"/>
</dbReference>
<dbReference type="PROSITE" id="PS51682">
    <property type="entry name" value="SAM_OMT_I"/>
    <property type="match status" value="1"/>
</dbReference>
<dbReference type="Gene3D" id="3.90.470.20">
    <property type="entry name" value="4'-phosphopantetheinyl transferase domain"/>
    <property type="match status" value="1"/>
</dbReference>
<comment type="similarity">
    <text evidence="6">Belongs to the class I-like SAM-binding methyltransferase superfamily. Cation-dependent O-methyltransferase family.</text>
</comment>
<dbReference type="SUPFAM" id="SSF53335">
    <property type="entry name" value="S-adenosyl-L-methionine-dependent methyltransferases"/>
    <property type="match status" value="1"/>
</dbReference>
<dbReference type="InterPro" id="IPR002935">
    <property type="entry name" value="SAM_O-MeTrfase"/>
</dbReference>
<dbReference type="SUPFAM" id="SSF56214">
    <property type="entry name" value="4'-phosphopantetheinyl transferase"/>
    <property type="match status" value="1"/>
</dbReference>
<dbReference type="OrthoDB" id="10251242at2759"/>
<evidence type="ECO:0000256" key="2">
    <source>
        <dbReference type="ARBA" id="ARBA00022679"/>
    </source>
</evidence>
<dbReference type="Pfam" id="PF01596">
    <property type="entry name" value="Methyltransf_3"/>
    <property type="match status" value="1"/>
</dbReference>
<evidence type="ECO:0000256" key="4">
    <source>
        <dbReference type="ARBA" id="ARBA00022723"/>
    </source>
</evidence>
<reference evidence="8 9" key="1">
    <citation type="submission" date="2015-01" db="EMBL/GenBank/DDBJ databases">
        <title>The Genome Sequence of Rhinocladiella mackenzie CBS 650.93.</title>
        <authorList>
            <consortium name="The Broad Institute Genomics Platform"/>
            <person name="Cuomo C."/>
            <person name="de Hoog S."/>
            <person name="Gorbushina A."/>
            <person name="Stielow B."/>
            <person name="Teixiera M."/>
            <person name="Abouelleil A."/>
            <person name="Chapman S.B."/>
            <person name="Priest M."/>
            <person name="Young S.K."/>
            <person name="Wortman J."/>
            <person name="Nusbaum C."/>
            <person name="Birren B."/>
        </authorList>
    </citation>
    <scope>NUCLEOTIDE SEQUENCE [LARGE SCALE GENOMIC DNA]</scope>
    <source>
        <strain evidence="8 9">CBS 650.93</strain>
    </source>
</reference>
<protein>
    <submittedName>
        <fullName evidence="8">Holo-[acyl-carrier-protein] synthase</fullName>
    </submittedName>
</protein>
<keyword evidence="2" id="KW-0808">Transferase</keyword>
<dbReference type="Gene3D" id="3.40.50.150">
    <property type="entry name" value="Vaccinia Virus protein VP39"/>
    <property type="match status" value="1"/>
</dbReference>
<dbReference type="InterPro" id="IPR037143">
    <property type="entry name" value="4-PPantetheinyl_Trfase_dom_sf"/>
</dbReference>
<dbReference type="AlphaFoldDB" id="A0A0D2FK22"/>
<keyword evidence="9" id="KW-1185">Reference proteome</keyword>
<dbReference type="InterPro" id="IPR004568">
    <property type="entry name" value="Ppantetheine-prot_Trfase_dom"/>
</dbReference>
<dbReference type="GO" id="GO:0000287">
    <property type="term" value="F:magnesium ion binding"/>
    <property type="evidence" value="ECO:0007669"/>
    <property type="project" value="InterPro"/>
</dbReference>
<evidence type="ECO:0000256" key="1">
    <source>
        <dbReference type="ARBA" id="ARBA00022603"/>
    </source>
</evidence>
<dbReference type="GO" id="GO:0008171">
    <property type="term" value="F:O-methyltransferase activity"/>
    <property type="evidence" value="ECO:0007669"/>
    <property type="project" value="InterPro"/>
</dbReference>
<dbReference type="Proteomes" id="UP000053617">
    <property type="component" value="Unassembled WGS sequence"/>
</dbReference>
<dbReference type="GeneID" id="25296339"/>
<dbReference type="GO" id="GO:0008757">
    <property type="term" value="F:S-adenosylmethionine-dependent methyltransferase activity"/>
    <property type="evidence" value="ECO:0007669"/>
    <property type="project" value="TreeGrafter"/>
</dbReference>
<dbReference type="VEuPathDB" id="FungiDB:Z518_08268"/>
<dbReference type="InterPro" id="IPR050362">
    <property type="entry name" value="Cation-dep_OMT"/>
</dbReference>
<feature type="domain" description="4'-phosphopantetheinyl transferase" evidence="7">
    <location>
        <begin position="10"/>
        <end position="144"/>
    </location>
</feature>
<dbReference type="PANTHER" id="PTHR10509:SF14">
    <property type="entry name" value="CAFFEOYL-COA O-METHYLTRANSFERASE 3-RELATED"/>
    <property type="match status" value="1"/>
</dbReference>
<evidence type="ECO:0000256" key="6">
    <source>
        <dbReference type="ARBA" id="ARBA00023453"/>
    </source>
</evidence>
<dbReference type="HOGENOM" id="CLU_624300_0_0_1"/>
<evidence type="ECO:0000256" key="5">
    <source>
        <dbReference type="ARBA" id="ARBA00022842"/>
    </source>
</evidence>
<evidence type="ECO:0000313" key="9">
    <source>
        <dbReference type="Proteomes" id="UP000053617"/>
    </source>
</evidence>
<organism evidence="8 9">
    <name type="scientific">Rhinocladiella mackenziei CBS 650.93</name>
    <dbReference type="NCBI Taxonomy" id="1442369"/>
    <lineage>
        <taxon>Eukaryota</taxon>
        <taxon>Fungi</taxon>
        <taxon>Dikarya</taxon>
        <taxon>Ascomycota</taxon>
        <taxon>Pezizomycotina</taxon>
        <taxon>Eurotiomycetes</taxon>
        <taxon>Chaetothyriomycetidae</taxon>
        <taxon>Chaetothyriales</taxon>
        <taxon>Herpotrichiellaceae</taxon>
        <taxon>Rhinocladiella</taxon>
    </lineage>
</organism>
<evidence type="ECO:0000259" key="7">
    <source>
        <dbReference type="Pfam" id="PF01648"/>
    </source>
</evidence>
<dbReference type="GO" id="GO:0008897">
    <property type="term" value="F:holo-[acyl-carrier-protein] synthase activity"/>
    <property type="evidence" value="ECO:0007669"/>
    <property type="project" value="InterPro"/>
</dbReference>
<keyword evidence="5" id="KW-0460">Magnesium</keyword>
<dbReference type="InterPro" id="IPR008278">
    <property type="entry name" value="4-PPantetheinyl_Trfase_dom"/>
</dbReference>
<dbReference type="Pfam" id="PF01648">
    <property type="entry name" value="ACPS"/>
    <property type="match status" value="1"/>
</dbReference>
<name>A0A0D2FK22_9EURO</name>
<keyword evidence="3" id="KW-0949">S-adenosyl-L-methionine</keyword>
<keyword evidence="4" id="KW-0479">Metal-binding</keyword>
<dbReference type="EMBL" id="KN847480">
    <property type="protein sequence ID" value="KIX02327.1"/>
    <property type="molecule type" value="Genomic_DNA"/>
</dbReference>
<dbReference type="GO" id="GO:0032259">
    <property type="term" value="P:methylation"/>
    <property type="evidence" value="ECO:0007669"/>
    <property type="project" value="UniProtKB-KW"/>
</dbReference>
<keyword evidence="1" id="KW-0489">Methyltransferase</keyword>
<dbReference type="NCBIfam" id="TIGR00556">
    <property type="entry name" value="pantethn_trn"/>
    <property type="match status" value="1"/>
</dbReference>
<dbReference type="CDD" id="cd02440">
    <property type="entry name" value="AdoMet_MTases"/>
    <property type="match status" value="1"/>
</dbReference>
<dbReference type="GO" id="GO:0006633">
    <property type="term" value="P:fatty acid biosynthetic process"/>
    <property type="evidence" value="ECO:0007669"/>
    <property type="project" value="InterPro"/>
</dbReference>
<sequence length="439" mass="48552">MRAPFSLALRVGTDIVATSRILSPIKPDSNRLVRLTRRFLHPKEIDDLNRRFPFWKNPNSEDESKRRQLAAWIGGRWAAKEAAKKAWNATLLSFRDLRVETEYGGGVQIICDTCLTSDPTPTSKVTDQAAQLSISHDGDYTVATVIATPLHPDISAELGLRKVEAESRLARNSSHEVIDSKPDIRSVRYFSGIPLTMAPKFRGQNTYEQDPRWSAVDAYTSAHLLFPSRNKFHDALEFTHSNSLAKGLPDIASYPAQGKLLSVQVQISGAKNILEVGTLGGYSSIWMATGAGNDAQITTVEVDPKHKEVAEENIAHAGLSNQINVLLGPGLEVLPELVKEVQAGKRDPFDFVFIDADKQNNLAYFELALQMTKPRTCIYVDNVVRRGRLADEAAAQEDERVAGTRKLVESVGRNEKVDAVVVQTVSEKNYDGFLMAVVK</sequence>
<dbReference type="InterPro" id="IPR029063">
    <property type="entry name" value="SAM-dependent_MTases_sf"/>
</dbReference>
<evidence type="ECO:0000313" key="8">
    <source>
        <dbReference type="EMBL" id="KIX02327.1"/>
    </source>
</evidence>
<dbReference type="PANTHER" id="PTHR10509">
    <property type="entry name" value="O-METHYLTRANSFERASE-RELATED"/>
    <property type="match status" value="1"/>
</dbReference>
<accession>A0A0D2FK22</accession>
<dbReference type="STRING" id="1442369.A0A0D2FK22"/>